<accession>A0A1B6PSA7</accession>
<reference evidence="2" key="2">
    <citation type="journal article" date="2018" name="Plant J.">
        <title>The Sorghum bicolor reference genome: improved assembly, gene annotations, a transcriptome atlas, and signatures of genome organization.</title>
        <authorList>
            <person name="McCormick R.F."/>
            <person name="Truong S.K."/>
            <person name="Sreedasyam A."/>
            <person name="Jenkins J."/>
            <person name="Shu S."/>
            <person name="Sims D."/>
            <person name="Kennedy M."/>
            <person name="Amirebrahimi M."/>
            <person name="Weers B.D."/>
            <person name="McKinley B."/>
            <person name="Mattison A."/>
            <person name="Morishige D.T."/>
            <person name="Grimwood J."/>
            <person name="Schmutz J."/>
            <person name="Mullet J.E."/>
        </authorList>
    </citation>
    <scope>NUCLEOTIDE SEQUENCE [LARGE SCALE GENOMIC DNA]</scope>
    <source>
        <strain evidence="2">cv. BTx623</strain>
    </source>
</reference>
<dbReference type="Proteomes" id="UP000000768">
    <property type="component" value="Chromosome 5"/>
</dbReference>
<dbReference type="InParanoid" id="A0A1B6PSA7"/>
<dbReference type="AlphaFoldDB" id="A0A1B6PSA7"/>
<name>A0A1B6PSA7_SORBI</name>
<protein>
    <submittedName>
        <fullName evidence="1">Uncharacterized protein</fullName>
    </submittedName>
</protein>
<proteinExistence type="predicted"/>
<gene>
    <name evidence="1" type="ORF">SORBI_3005G137400</name>
</gene>
<dbReference type="EMBL" id="CM000764">
    <property type="protein sequence ID" value="KXG28558.1"/>
    <property type="molecule type" value="Genomic_DNA"/>
</dbReference>
<evidence type="ECO:0000313" key="1">
    <source>
        <dbReference type="EMBL" id="KXG28558.1"/>
    </source>
</evidence>
<reference evidence="1 2" key="1">
    <citation type="journal article" date="2009" name="Nature">
        <title>The Sorghum bicolor genome and the diversification of grasses.</title>
        <authorList>
            <person name="Paterson A.H."/>
            <person name="Bowers J.E."/>
            <person name="Bruggmann R."/>
            <person name="Dubchak I."/>
            <person name="Grimwood J."/>
            <person name="Gundlach H."/>
            <person name="Haberer G."/>
            <person name="Hellsten U."/>
            <person name="Mitros T."/>
            <person name="Poliakov A."/>
            <person name="Schmutz J."/>
            <person name="Spannagl M."/>
            <person name="Tang H."/>
            <person name="Wang X."/>
            <person name="Wicker T."/>
            <person name="Bharti A.K."/>
            <person name="Chapman J."/>
            <person name="Feltus F.A."/>
            <person name="Gowik U."/>
            <person name="Grigoriev I.V."/>
            <person name="Lyons E."/>
            <person name="Maher C.A."/>
            <person name="Martis M."/>
            <person name="Narechania A."/>
            <person name="Otillar R.P."/>
            <person name="Penning B.W."/>
            <person name="Salamov A.A."/>
            <person name="Wang Y."/>
            <person name="Zhang L."/>
            <person name="Carpita N.C."/>
            <person name="Freeling M."/>
            <person name="Gingle A.R."/>
            <person name="Hash C.T."/>
            <person name="Keller B."/>
            <person name="Klein P."/>
            <person name="Kresovich S."/>
            <person name="McCann M.C."/>
            <person name="Ming R."/>
            <person name="Peterson D.G."/>
            <person name="Mehboob-ur-Rahman"/>
            <person name="Ware D."/>
            <person name="Westhoff P."/>
            <person name="Mayer K.F."/>
            <person name="Messing J."/>
            <person name="Rokhsar D.S."/>
        </authorList>
    </citation>
    <scope>NUCLEOTIDE SEQUENCE [LARGE SCALE GENOMIC DNA]</scope>
    <source>
        <strain evidence="2">cv. BTx623</strain>
    </source>
</reference>
<organism evidence="1 2">
    <name type="scientific">Sorghum bicolor</name>
    <name type="common">Sorghum</name>
    <name type="synonym">Sorghum vulgare</name>
    <dbReference type="NCBI Taxonomy" id="4558"/>
    <lineage>
        <taxon>Eukaryota</taxon>
        <taxon>Viridiplantae</taxon>
        <taxon>Streptophyta</taxon>
        <taxon>Embryophyta</taxon>
        <taxon>Tracheophyta</taxon>
        <taxon>Spermatophyta</taxon>
        <taxon>Magnoliopsida</taxon>
        <taxon>Liliopsida</taxon>
        <taxon>Poales</taxon>
        <taxon>Poaceae</taxon>
        <taxon>PACMAD clade</taxon>
        <taxon>Panicoideae</taxon>
        <taxon>Andropogonodae</taxon>
        <taxon>Andropogoneae</taxon>
        <taxon>Sorghinae</taxon>
        <taxon>Sorghum</taxon>
    </lineage>
</organism>
<evidence type="ECO:0000313" key="2">
    <source>
        <dbReference type="Proteomes" id="UP000000768"/>
    </source>
</evidence>
<dbReference type="Gramene" id="KXG28558">
    <property type="protein sequence ID" value="KXG28558"/>
    <property type="gene ID" value="SORBI_3005G137400"/>
</dbReference>
<sequence>MEHSPDPCTILLSEDFRMEPSLGSLHRYLYCETSARSLQHKIFAWGLHVGPLYGTFVGDLRMGPSSQDLLMGPLLHDLHARPYVGGPPRGTFTRGSSGTRPALRITEEGGRILRIPPDKRCAEYN</sequence>
<keyword evidence="2" id="KW-1185">Reference proteome</keyword>